<comment type="function">
    <text evidence="4">Nucleoside triphosphate pyrophosphatase that hydrolyzes dTTP and UTP. May have a dual role in cell division arrest and in preventing the incorporation of modified nucleotides into cellular nucleic acids.</text>
</comment>
<feature type="site" description="Important for substrate specificity" evidence="4">
    <location>
        <position position="166"/>
    </location>
</feature>
<feature type="active site" description="Proton acceptor" evidence="4">
    <location>
        <position position="82"/>
    </location>
</feature>
<protein>
    <recommendedName>
        <fullName evidence="4">dTTP/UTP pyrophosphatase</fullName>
        <shortName evidence="4">dTTPase/UTPase</shortName>
        <ecNumber evidence="4">3.6.1.9</ecNumber>
    </recommendedName>
    <alternativeName>
        <fullName evidence="4">Nucleoside triphosphate pyrophosphatase</fullName>
    </alternativeName>
    <alternativeName>
        <fullName evidence="4">Nucleotide pyrophosphatase</fullName>
        <shortName evidence="4">Nucleotide PPase</shortName>
    </alternativeName>
</protein>
<name>A0ABU9YIG8_9PROT</name>
<dbReference type="Gene3D" id="3.90.950.10">
    <property type="match status" value="1"/>
</dbReference>
<comment type="subcellular location">
    <subcellularLocation>
        <location evidence="4">Cytoplasm</location>
    </subcellularLocation>
</comment>
<evidence type="ECO:0000256" key="3">
    <source>
        <dbReference type="ARBA" id="ARBA00023080"/>
    </source>
</evidence>
<evidence type="ECO:0000256" key="2">
    <source>
        <dbReference type="ARBA" id="ARBA00022801"/>
    </source>
</evidence>
<keyword evidence="6" id="KW-1185">Reference proteome</keyword>
<dbReference type="PIRSF" id="PIRSF006305">
    <property type="entry name" value="Maf"/>
    <property type="match status" value="1"/>
</dbReference>
<comment type="caution">
    <text evidence="5">The sequence shown here is derived from an EMBL/GenBank/DDBJ whole genome shotgun (WGS) entry which is preliminary data.</text>
</comment>
<evidence type="ECO:0000313" key="5">
    <source>
        <dbReference type="EMBL" id="MEN2988603.1"/>
    </source>
</evidence>
<comment type="catalytic activity">
    <reaction evidence="4">
        <text>UTP + H2O = UMP + diphosphate + H(+)</text>
        <dbReference type="Rhea" id="RHEA:29395"/>
        <dbReference type="ChEBI" id="CHEBI:15377"/>
        <dbReference type="ChEBI" id="CHEBI:15378"/>
        <dbReference type="ChEBI" id="CHEBI:33019"/>
        <dbReference type="ChEBI" id="CHEBI:46398"/>
        <dbReference type="ChEBI" id="CHEBI:57865"/>
        <dbReference type="EC" id="3.6.1.9"/>
    </reaction>
</comment>
<organism evidence="5 6">
    <name type="scientific">Tistrella arctica</name>
    <dbReference type="NCBI Taxonomy" id="3133430"/>
    <lineage>
        <taxon>Bacteria</taxon>
        <taxon>Pseudomonadati</taxon>
        <taxon>Pseudomonadota</taxon>
        <taxon>Alphaproteobacteria</taxon>
        <taxon>Geminicoccales</taxon>
        <taxon>Geminicoccaceae</taxon>
        <taxon>Tistrella</taxon>
    </lineage>
</organism>
<reference evidence="5 6" key="1">
    <citation type="submission" date="2024-03" db="EMBL/GenBank/DDBJ databases">
        <title>High-quality draft genome sequencing of Tistrella sp. BH-R2-4.</title>
        <authorList>
            <person name="Dong C."/>
        </authorList>
    </citation>
    <scope>NUCLEOTIDE SEQUENCE [LARGE SCALE GENOMIC DNA]</scope>
    <source>
        <strain evidence="5 6">BH-R2-4</strain>
    </source>
</reference>
<comment type="cofactor">
    <cofactor evidence="1 4">
        <name>a divalent metal cation</name>
        <dbReference type="ChEBI" id="CHEBI:60240"/>
    </cofactor>
</comment>
<dbReference type="SUPFAM" id="SSF52972">
    <property type="entry name" value="ITPase-like"/>
    <property type="match status" value="1"/>
</dbReference>
<accession>A0ABU9YIG8</accession>
<comment type="caution">
    <text evidence="4">Lacks conserved residue(s) required for the propagation of feature annotation.</text>
</comment>
<dbReference type="InterPro" id="IPR003697">
    <property type="entry name" value="Maf-like"/>
</dbReference>
<dbReference type="EMBL" id="JBBKTW010000003">
    <property type="protein sequence ID" value="MEN2988603.1"/>
    <property type="molecule type" value="Genomic_DNA"/>
</dbReference>
<feature type="site" description="Important for substrate specificity" evidence="4">
    <location>
        <position position="83"/>
    </location>
</feature>
<dbReference type="Proteomes" id="UP001413721">
    <property type="component" value="Unassembled WGS sequence"/>
</dbReference>
<feature type="site" description="Important for substrate specificity" evidence="4">
    <location>
        <position position="14"/>
    </location>
</feature>
<keyword evidence="2 4" id="KW-0378">Hydrolase</keyword>
<sequence>MSAPVLVLASASPRRLDLLGQIGITPDLVQAADIDESRRRDESPRELALRLAIAKAEAARGVLMAEPDGRLHGREAVVLAADTVVAVGIRALGKPSDIAEARRFLDLLSGRRHRVYGGVCVIDGAGKARARVVMTQVGFKRLSLSERETYLARGEWQGKAGGYAIQGLAAALIPFIAGSYSNVVGLPLVETASLLAASGIDVFNAAGDA</sequence>
<evidence type="ECO:0000256" key="1">
    <source>
        <dbReference type="ARBA" id="ARBA00001968"/>
    </source>
</evidence>
<comment type="catalytic activity">
    <reaction evidence="4">
        <text>dTTP + H2O = dTMP + diphosphate + H(+)</text>
        <dbReference type="Rhea" id="RHEA:28534"/>
        <dbReference type="ChEBI" id="CHEBI:15377"/>
        <dbReference type="ChEBI" id="CHEBI:15378"/>
        <dbReference type="ChEBI" id="CHEBI:33019"/>
        <dbReference type="ChEBI" id="CHEBI:37568"/>
        <dbReference type="ChEBI" id="CHEBI:63528"/>
        <dbReference type="EC" id="3.6.1.9"/>
    </reaction>
</comment>
<dbReference type="GO" id="GO:0016787">
    <property type="term" value="F:hydrolase activity"/>
    <property type="evidence" value="ECO:0007669"/>
    <property type="project" value="UniProtKB-KW"/>
</dbReference>
<keyword evidence="4" id="KW-0963">Cytoplasm</keyword>
<dbReference type="HAMAP" id="MF_00528">
    <property type="entry name" value="Maf"/>
    <property type="match status" value="1"/>
</dbReference>
<dbReference type="EC" id="3.6.1.9" evidence="4"/>
<comment type="similarity">
    <text evidence="4">Belongs to the Maf family. YhdE subfamily.</text>
</comment>
<dbReference type="InterPro" id="IPR029001">
    <property type="entry name" value="ITPase-like_fam"/>
</dbReference>
<dbReference type="PANTHER" id="PTHR43213:SF5">
    <property type="entry name" value="BIFUNCTIONAL DTTP_UTP PYROPHOSPHATASE_METHYLTRANSFERASE PROTEIN-RELATED"/>
    <property type="match status" value="1"/>
</dbReference>
<dbReference type="CDD" id="cd00555">
    <property type="entry name" value="Maf"/>
    <property type="match status" value="1"/>
</dbReference>
<evidence type="ECO:0000313" key="6">
    <source>
        <dbReference type="Proteomes" id="UP001413721"/>
    </source>
</evidence>
<keyword evidence="3 4" id="KW-0546">Nucleotide metabolism</keyword>
<dbReference type="Pfam" id="PF02545">
    <property type="entry name" value="Maf"/>
    <property type="match status" value="1"/>
</dbReference>
<evidence type="ECO:0000256" key="4">
    <source>
        <dbReference type="HAMAP-Rule" id="MF_00528"/>
    </source>
</evidence>
<gene>
    <name evidence="5" type="ORF">WG926_09835</name>
</gene>
<proteinExistence type="inferred from homology"/>
<dbReference type="NCBIfam" id="TIGR00172">
    <property type="entry name" value="maf"/>
    <property type="match status" value="1"/>
</dbReference>
<dbReference type="PANTHER" id="PTHR43213">
    <property type="entry name" value="BIFUNCTIONAL DTTP/UTP PYROPHOSPHATASE/METHYLTRANSFERASE PROTEIN-RELATED"/>
    <property type="match status" value="1"/>
</dbReference>
<dbReference type="RefSeq" id="WP_345937231.1">
    <property type="nucleotide sequence ID" value="NZ_JBBKTW010000003.1"/>
</dbReference>